<dbReference type="GeneID" id="88358573"/>
<protein>
    <submittedName>
        <fullName evidence="1">Uncharacterized protein</fullName>
    </submittedName>
</protein>
<proteinExistence type="predicted"/>
<dbReference type="KEGG" id="ntp:CRH09_14315"/>
<sequence>MAGTLEWSLWFERQENDVGLISRLRGRRPWREERARTEAYERAIRAGASEPQAAAAAEEAARRARRRRRVLRAGAVSGG</sequence>
<dbReference type="AlphaFoldDB" id="A0A291RIK2"/>
<reference evidence="1 2" key="1">
    <citation type="submission" date="2017-10" db="EMBL/GenBank/DDBJ databases">
        <title>Comparative genomics between pathogenic Norcardia.</title>
        <authorList>
            <person name="Zeng L."/>
        </authorList>
    </citation>
    <scope>NUCLEOTIDE SEQUENCE [LARGE SCALE GENOMIC DNA]</scope>
    <source>
        <strain evidence="1 2">NC_YFY_NT001</strain>
    </source>
</reference>
<dbReference type="RefSeq" id="WP_098694343.1">
    <property type="nucleotide sequence ID" value="NZ_CP023778.1"/>
</dbReference>
<organism evidence="1 2">
    <name type="scientific">Nocardia terpenica</name>
    <dbReference type="NCBI Taxonomy" id="455432"/>
    <lineage>
        <taxon>Bacteria</taxon>
        <taxon>Bacillati</taxon>
        <taxon>Actinomycetota</taxon>
        <taxon>Actinomycetes</taxon>
        <taxon>Mycobacteriales</taxon>
        <taxon>Nocardiaceae</taxon>
        <taxon>Nocardia</taxon>
    </lineage>
</organism>
<evidence type="ECO:0000313" key="1">
    <source>
        <dbReference type="EMBL" id="ATL67197.1"/>
    </source>
</evidence>
<dbReference type="Proteomes" id="UP000221961">
    <property type="component" value="Chromosome"/>
</dbReference>
<accession>A0A291RIK2</accession>
<gene>
    <name evidence="1" type="ORF">CRH09_14315</name>
</gene>
<evidence type="ECO:0000313" key="2">
    <source>
        <dbReference type="Proteomes" id="UP000221961"/>
    </source>
</evidence>
<name>A0A291RIK2_9NOCA</name>
<dbReference type="EMBL" id="CP023778">
    <property type="protein sequence ID" value="ATL67197.1"/>
    <property type="molecule type" value="Genomic_DNA"/>
</dbReference>